<dbReference type="Gene3D" id="1.20.1420.60">
    <property type="match status" value="1"/>
</dbReference>
<dbReference type="EMBL" id="LNQM01000003">
    <property type="protein sequence ID" value="KSU76803.1"/>
    <property type="molecule type" value="Genomic_DNA"/>
</dbReference>
<proteinExistence type="predicted"/>
<dbReference type="STRING" id="993070.AS031_09400"/>
<protein>
    <recommendedName>
        <fullName evidence="1">DNA mimic protein DMP19 C-terminal domain-containing protein</fullName>
    </recommendedName>
</protein>
<accession>A0A0V8IPX9</accession>
<keyword evidence="3" id="KW-1185">Reference proteome</keyword>
<organism evidence="2 3">
    <name type="scientific">Pseudarthrobacter enclensis</name>
    <dbReference type="NCBI Taxonomy" id="993070"/>
    <lineage>
        <taxon>Bacteria</taxon>
        <taxon>Bacillati</taxon>
        <taxon>Actinomycetota</taxon>
        <taxon>Actinomycetes</taxon>
        <taxon>Micrococcales</taxon>
        <taxon>Micrococcaceae</taxon>
        <taxon>Pseudarthrobacter</taxon>
    </lineage>
</organism>
<comment type="caution">
    <text evidence="2">The sequence shown here is derived from an EMBL/GenBank/DDBJ whole genome shotgun (WGS) entry which is preliminary data.</text>
</comment>
<dbReference type="InterPro" id="IPR025402">
    <property type="entry name" value="DMP19_C"/>
</dbReference>
<name>A0A0V8IPX9_9MICC</name>
<feature type="domain" description="DNA mimic protein DMP19 C-terminal" evidence="1">
    <location>
        <begin position="40"/>
        <end position="159"/>
    </location>
</feature>
<dbReference type="Proteomes" id="UP000053199">
    <property type="component" value="Unassembled WGS sequence"/>
</dbReference>
<dbReference type="OrthoDB" id="3720724at2"/>
<dbReference type="RefSeq" id="WP_058267874.1">
    <property type="nucleotide sequence ID" value="NZ_FMAZ01000003.1"/>
</dbReference>
<gene>
    <name evidence="2" type="ORF">AS031_09400</name>
</gene>
<reference evidence="2 3" key="1">
    <citation type="journal article" date="2014" name="Arch. Microbiol.">
        <title>Arthrobacter enclensis sp. nov., isolated from sediment sample.</title>
        <authorList>
            <person name="Dastager S.G."/>
            <person name="Liu Q."/>
            <person name="Tang S.K."/>
            <person name="Krishnamurthi S."/>
            <person name="Lee J.C."/>
            <person name="Li W.J."/>
        </authorList>
    </citation>
    <scope>NUCLEOTIDE SEQUENCE [LARGE SCALE GENOMIC DNA]</scope>
    <source>
        <strain evidence="2 3">NIO-1008</strain>
    </source>
</reference>
<evidence type="ECO:0000313" key="3">
    <source>
        <dbReference type="Proteomes" id="UP000053199"/>
    </source>
</evidence>
<sequence length="282" mass="31080">MTIQQPVVLTSSSIEASDEETVAANVSVVDSMHTALLNTEEMSPVAVRSYYVDFYLTQALEGGFAQYAFMSLDRQETDTLIREGMAGMGATAHLELFNRAVEAYEGLSEEDAELYLDGPLDDDDEVPAGVLAMEELDAEFEELLERENVTALNAAWLRSQPDLLVLDDEKVGAYIHELAAGIPDLPERQARAAAEALEDAPDFELIIRELCSIAGYELNRITMGDPNYLHDGEKTLAWHFSTDHGDFLMVEEDDEAFMINPATQEIVAALEFEEADAGMVDA</sequence>
<evidence type="ECO:0000313" key="2">
    <source>
        <dbReference type="EMBL" id="KSU76803.1"/>
    </source>
</evidence>
<evidence type="ECO:0000259" key="1">
    <source>
        <dbReference type="Pfam" id="PF14300"/>
    </source>
</evidence>
<dbReference type="AlphaFoldDB" id="A0A0V8IPX9"/>
<dbReference type="Pfam" id="PF14300">
    <property type="entry name" value="DMP19"/>
    <property type="match status" value="1"/>
</dbReference>